<feature type="compositionally biased region" description="Basic residues" evidence="1">
    <location>
        <begin position="1"/>
        <end position="10"/>
    </location>
</feature>
<dbReference type="Proteomes" id="UP001054945">
    <property type="component" value="Unassembled WGS sequence"/>
</dbReference>
<keyword evidence="3" id="KW-1185">Reference proteome</keyword>
<evidence type="ECO:0000313" key="2">
    <source>
        <dbReference type="EMBL" id="GIX77313.1"/>
    </source>
</evidence>
<feature type="compositionally biased region" description="Basic residues" evidence="1">
    <location>
        <begin position="18"/>
        <end position="28"/>
    </location>
</feature>
<comment type="caution">
    <text evidence="2">The sequence shown here is derived from an EMBL/GenBank/DDBJ whole genome shotgun (WGS) entry which is preliminary data.</text>
</comment>
<gene>
    <name evidence="2" type="ORF">CEXT_624121</name>
</gene>
<protein>
    <submittedName>
        <fullName evidence="2">Uncharacterized protein</fullName>
    </submittedName>
</protein>
<proteinExistence type="predicted"/>
<dbReference type="EMBL" id="BPLR01002739">
    <property type="protein sequence ID" value="GIX77313.1"/>
    <property type="molecule type" value="Genomic_DNA"/>
</dbReference>
<dbReference type="AlphaFoldDB" id="A0AAV4MZZ2"/>
<evidence type="ECO:0000313" key="3">
    <source>
        <dbReference type="Proteomes" id="UP001054945"/>
    </source>
</evidence>
<organism evidence="2 3">
    <name type="scientific">Caerostris extrusa</name>
    <name type="common">Bark spider</name>
    <name type="synonym">Caerostris bankana</name>
    <dbReference type="NCBI Taxonomy" id="172846"/>
    <lineage>
        <taxon>Eukaryota</taxon>
        <taxon>Metazoa</taxon>
        <taxon>Ecdysozoa</taxon>
        <taxon>Arthropoda</taxon>
        <taxon>Chelicerata</taxon>
        <taxon>Arachnida</taxon>
        <taxon>Araneae</taxon>
        <taxon>Araneomorphae</taxon>
        <taxon>Entelegynae</taxon>
        <taxon>Araneoidea</taxon>
        <taxon>Araneidae</taxon>
        <taxon>Caerostris</taxon>
    </lineage>
</organism>
<accession>A0AAV4MZZ2</accession>
<reference evidence="2 3" key="1">
    <citation type="submission" date="2021-06" db="EMBL/GenBank/DDBJ databases">
        <title>Caerostris extrusa draft genome.</title>
        <authorList>
            <person name="Kono N."/>
            <person name="Arakawa K."/>
        </authorList>
    </citation>
    <scope>NUCLEOTIDE SEQUENCE [LARGE SCALE GENOMIC DNA]</scope>
</reference>
<evidence type="ECO:0000256" key="1">
    <source>
        <dbReference type="SAM" id="MobiDB-lite"/>
    </source>
</evidence>
<name>A0AAV4MZZ2_CAEEX</name>
<feature type="region of interest" description="Disordered" evidence="1">
    <location>
        <begin position="1"/>
        <end position="28"/>
    </location>
</feature>
<sequence length="138" mass="15891">MFTKHTPKGGKLRDQKYQQRKIKRHKHNGKTIKNSNWARSNITWIYLQLQECRIHFVHPLGSLGPPNPPESPSKPPALPVAVPSDLNYGQISHDAQMHHLFQIQNLQEPGAVHYQNYHLLKENISEKYSVESCHTVVS</sequence>